<dbReference type="PROSITE" id="PS00583">
    <property type="entry name" value="PFKB_KINASES_1"/>
    <property type="match status" value="1"/>
</dbReference>
<evidence type="ECO:0000259" key="4">
    <source>
        <dbReference type="Pfam" id="PF00294"/>
    </source>
</evidence>
<dbReference type="GO" id="GO:0046872">
    <property type="term" value="F:metal ion binding"/>
    <property type="evidence" value="ECO:0007669"/>
    <property type="project" value="UniProtKB-KW"/>
</dbReference>
<evidence type="ECO:0000313" key="6">
    <source>
        <dbReference type="Proteomes" id="UP001605036"/>
    </source>
</evidence>
<evidence type="ECO:0000313" key="5">
    <source>
        <dbReference type="EMBL" id="KAL2630868.1"/>
    </source>
</evidence>
<keyword evidence="1" id="KW-0808">Transferase</keyword>
<dbReference type="Pfam" id="PF00294">
    <property type="entry name" value="PfkB"/>
    <property type="match status" value="1"/>
</dbReference>
<dbReference type="InterPro" id="IPR029056">
    <property type="entry name" value="Ribokinase-like"/>
</dbReference>
<protein>
    <recommendedName>
        <fullName evidence="4">Carbohydrate kinase PfkB domain-containing protein</fullName>
    </recommendedName>
</protein>
<dbReference type="AlphaFoldDB" id="A0ABD1YJH7"/>
<evidence type="ECO:0000256" key="3">
    <source>
        <dbReference type="ARBA" id="ARBA00022777"/>
    </source>
</evidence>
<reference evidence="5 6" key="1">
    <citation type="submission" date="2024-09" db="EMBL/GenBank/DDBJ databases">
        <title>Chromosome-scale assembly of Riccia fluitans.</title>
        <authorList>
            <person name="Paukszto L."/>
            <person name="Sawicki J."/>
            <person name="Karawczyk K."/>
            <person name="Piernik-Szablinska J."/>
            <person name="Szczecinska M."/>
            <person name="Mazdziarz M."/>
        </authorList>
    </citation>
    <scope>NUCLEOTIDE SEQUENCE [LARGE SCALE GENOMIC DNA]</scope>
    <source>
        <strain evidence="5">Rf_01</strain>
        <tissue evidence="5">Aerial parts of the thallus</tissue>
    </source>
</reference>
<organism evidence="5 6">
    <name type="scientific">Riccia fluitans</name>
    <dbReference type="NCBI Taxonomy" id="41844"/>
    <lineage>
        <taxon>Eukaryota</taxon>
        <taxon>Viridiplantae</taxon>
        <taxon>Streptophyta</taxon>
        <taxon>Embryophyta</taxon>
        <taxon>Marchantiophyta</taxon>
        <taxon>Marchantiopsida</taxon>
        <taxon>Marchantiidae</taxon>
        <taxon>Marchantiales</taxon>
        <taxon>Ricciaceae</taxon>
        <taxon>Riccia</taxon>
    </lineage>
</organism>
<keyword evidence="6" id="KW-1185">Reference proteome</keyword>
<dbReference type="CDD" id="cd01941">
    <property type="entry name" value="YeiC_kinase_like"/>
    <property type="match status" value="1"/>
</dbReference>
<evidence type="ECO:0000256" key="2">
    <source>
        <dbReference type="ARBA" id="ARBA00022723"/>
    </source>
</evidence>
<dbReference type="Proteomes" id="UP001605036">
    <property type="component" value="Unassembled WGS sequence"/>
</dbReference>
<keyword evidence="3" id="KW-0418">Kinase</keyword>
<dbReference type="PANTHER" id="PTHR42909">
    <property type="entry name" value="ZGC:136858"/>
    <property type="match status" value="1"/>
</dbReference>
<sequence>MMAYLRRLNVLASHVLAPSSNFPALEVEKNLCSSRKVRPVVIGGMVLDIQATPVGHDILPGTTTPGEVSYARGGVARNIAESLVKLGVQPFLISVVGDDMAGNHFLDHWQSLGLSVDGIRVCAGASTPVISEVYDRKGELAAAVADTHAVEVYLTPDWISSFAGEIQSASVVLVDANLDSAAIKQACKLASHADVPVWYEPVSVAKSVRATEVLSAMTYISPNEGELVAMANALPPIREESDTPATQVPALDGSFQNLALALVRQLEESIEKLLEAGVKYIVLTLGSEGAVLCSREPFGKISCVHYPALSASVVKLTGAGDSLVAGTLAALSESIPEVQALAYGMAAAKLTVESELNVAQNLSWTAITDGAEGLSPLAQELIISSRRTHRRLRVEA</sequence>
<dbReference type="PANTHER" id="PTHR42909:SF1">
    <property type="entry name" value="CARBOHYDRATE KINASE PFKB DOMAIN-CONTAINING PROTEIN"/>
    <property type="match status" value="1"/>
</dbReference>
<evidence type="ECO:0000256" key="1">
    <source>
        <dbReference type="ARBA" id="ARBA00022679"/>
    </source>
</evidence>
<proteinExistence type="predicted"/>
<feature type="domain" description="Carbohydrate kinase PfkB" evidence="4">
    <location>
        <begin position="40"/>
        <end position="355"/>
    </location>
</feature>
<dbReference type="InterPro" id="IPR011611">
    <property type="entry name" value="PfkB_dom"/>
</dbReference>
<comment type="caution">
    <text evidence="5">The sequence shown here is derived from an EMBL/GenBank/DDBJ whole genome shotgun (WGS) entry which is preliminary data.</text>
</comment>
<keyword evidence="2" id="KW-0479">Metal-binding</keyword>
<dbReference type="SUPFAM" id="SSF53613">
    <property type="entry name" value="Ribokinase-like"/>
    <property type="match status" value="1"/>
</dbReference>
<accession>A0ABD1YJH7</accession>
<dbReference type="EMBL" id="JBHFFA010000004">
    <property type="protein sequence ID" value="KAL2630868.1"/>
    <property type="molecule type" value="Genomic_DNA"/>
</dbReference>
<dbReference type="GO" id="GO:0016301">
    <property type="term" value="F:kinase activity"/>
    <property type="evidence" value="ECO:0007669"/>
    <property type="project" value="UniProtKB-KW"/>
</dbReference>
<dbReference type="InterPro" id="IPR002173">
    <property type="entry name" value="Carboh/pur_kinase_PfkB_CS"/>
</dbReference>
<dbReference type="Gene3D" id="3.40.1190.20">
    <property type="match status" value="1"/>
</dbReference>
<gene>
    <name evidence="5" type="ORF">R1flu_015554</name>
</gene>
<name>A0ABD1YJH7_9MARC</name>